<evidence type="ECO:0000256" key="7">
    <source>
        <dbReference type="ARBA" id="ARBA00022989"/>
    </source>
</evidence>
<evidence type="ECO:0000256" key="3">
    <source>
        <dbReference type="ARBA" id="ARBA00022089"/>
    </source>
</evidence>
<keyword evidence="7 10" id="KW-1133">Transmembrane helix</keyword>
<proteinExistence type="inferred from homology"/>
<evidence type="ECO:0000256" key="1">
    <source>
        <dbReference type="ARBA" id="ARBA00004115"/>
    </source>
</evidence>
<dbReference type="PANTHER" id="PTHR28285">
    <property type="entry name" value="PROTEIN BIG1"/>
    <property type="match status" value="1"/>
</dbReference>
<keyword evidence="5 11" id="KW-0732">Signal</keyword>
<comment type="subcellular location">
    <subcellularLocation>
        <location evidence="1">Endoplasmic reticulum membrane</location>
        <topology evidence="1">Single-pass type I membrane protein</topology>
    </subcellularLocation>
</comment>
<evidence type="ECO:0000313" key="13">
    <source>
        <dbReference type="Proteomes" id="UP000031516"/>
    </source>
</evidence>
<evidence type="ECO:0000256" key="8">
    <source>
        <dbReference type="ARBA" id="ARBA00023136"/>
    </source>
</evidence>
<evidence type="ECO:0000256" key="2">
    <source>
        <dbReference type="ARBA" id="ARBA00008203"/>
    </source>
</evidence>
<comment type="caution">
    <text evidence="12">The sequence shown here is derived from an EMBL/GenBank/DDBJ whole genome shotgun (WGS) entry which is preliminary data.</text>
</comment>
<dbReference type="GO" id="GO:0006078">
    <property type="term" value="P:(1-&gt;6)-beta-D-glucan biosynthetic process"/>
    <property type="evidence" value="ECO:0007669"/>
    <property type="project" value="TreeGrafter"/>
</dbReference>
<keyword evidence="6" id="KW-0256">Endoplasmic reticulum</keyword>
<dbReference type="GO" id="GO:0071555">
    <property type="term" value="P:cell wall organization"/>
    <property type="evidence" value="ECO:0007669"/>
    <property type="project" value="UniProtKB-KW"/>
</dbReference>
<organism evidence="12 13">
    <name type="scientific">Kluyveromyces dobzhanskii CBS 2104</name>
    <dbReference type="NCBI Taxonomy" id="1427455"/>
    <lineage>
        <taxon>Eukaryota</taxon>
        <taxon>Fungi</taxon>
        <taxon>Dikarya</taxon>
        <taxon>Ascomycota</taxon>
        <taxon>Saccharomycotina</taxon>
        <taxon>Saccharomycetes</taxon>
        <taxon>Saccharomycetales</taxon>
        <taxon>Saccharomycetaceae</taxon>
        <taxon>Kluyveromyces</taxon>
    </lineage>
</organism>
<dbReference type="EMBL" id="CCBQ010000042">
    <property type="protein sequence ID" value="CDO95077.1"/>
    <property type="molecule type" value="Genomic_DNA"/>
</dbReference>
<dbReference type="InterPro" id="IPR037654">
    <property type="entry name" value="Big1"/>
</dbReference>
<keyword evidence="4 10" id="KW-0812">Transmembrane</keyword>
<keyword evidence="8 10" id="KW-0472">Membrane</keyword>
<feature type="transmembrane region" description="Helical" evidence="10">
    <location>
        <begin position="262"/>
        <end position="285"/>
    </location>
</feature>
<dbReference type="GO" id="GO:0005789">
    <property type="term" value="C:endoplasmic reticulum membrane"/>
    <property type="evidence" value="ECO:0007669"/>
    <property type="project" value="UniProtKB-SubCell"/>
</dbReference>
<evidence type="ECO:0000256" key="4">
    <source>
        <dbReference type="ARBA" id="ARBA00022692"/>
    </source>
</evidence>
<dbReference type="GO" id="GO:0009272">
    <property type="term" value="P:fungal-type cell wall biogenesis"/>
    <property type="evidence" value="ECO:0007669"/>
    <property type="project" value="TreeGrafter"/>
</dbReference>
<evidence type="ECO:0000256" key="10">
    <source>
        <dbReference type="SAM" id="Phobius"/>
    </source>
</evidence>
<keyword evidence="9" id="KW-0961">Cell wall biogenesis/degradation</keyword>
<comment type="similarity">
    <text evidence="2">Belongs to the BIG1 family.</text>
</comment>
<dbReference type="OrthoDB" id="9985059at2759"/>
<reference evidence="12 13" key="1">
    <citation type="submission" date="2014-03" db="EMBL/GenBank/DDBJ databases">
        <title>The genome of Kluyveromyces dobzhanskii.</title>
        <authorList>
            <person name="Nystedt B."/>
            <person name="Astrom S."/>
        </authorList>
    </citation>
    <scope>NUCLEOTIDE SEQUENCE [LARGE SCALE GENOMIC DNA]</scope>
    <source>
        <strain evidence="12 13">CBS 2104</strain>
    </source>
</reference>
<dbReference type="PANTHER" id="PTHR28285:SF1">
    <property type="entry name" value="PROTEIN BIG1"/>
    <property type="match status" value="1"/>
</dbReference>
<evidence type="ECO:0000256" key="5">
    <source>
        <dbReference type="ARBA" id="ARBA00022729"/>
    </source>
</evidence>
<evidence type="ECO:0000313" key="12">
    <source>
        <dbReference type="EMBL" id="CDO95077.1"/>
    </source>
</evidence>
<name>A0A0A8LA13_9SACH</name>
<feature type="signal peptide" evidence="11">
    <location>
        <begin position="1"/>
        <end position="16"/>
    </location>
</feature>
<evidence type="ECO:0000256" key="6">
    <source>
        <dbReference type="ARBA" id="ARBA00022824"/>
    </source>
</evidence>
<keyword evidence="13" id="KW-1185">Reference proteome</keyword>
<accession>A0A0A8LA13</accession>
<dbReference type="AlphaFoldDB" id="A0A0A8LA13"/>
<gene>
    <name evidence="12" type="ORF">KLDO_g3325</name>
</gene>
<sequence>MNVLLILVWLITPLLAFEQQSVPARSGKYDSNAKQSQSDFLRVAKDLISQCHSETYVFVNQPGLSVNDFKTEKKSMSKLYNYVRTSSTALKFNEVDILENDDIFEELIDFAMRTCKIQDKIYLPGDITDRYAPFVEARTRVVRVDFPPLPQKDQYIEDEGTRTDVLAANDEYFRYIVGTLPTPKHTVIYMSLEKSIVPTEEESLTYDIWPEVFADPQRKVEIDRNDRVSKEMPTLVPYRPRIEPGDEEYMSALSGEFLEEHYGIILLIVSLSLSFVLLQLGNVVVKKPKQVTEQKKMQ</sequence>
<evidence type="ECO:0000256" key="11">
    <source>
        <dbReference type="SAM" id="SignalP"/>
    </source>
</evidence>
<feature type="chain" id="PRO_5002056128" description="Protein BIG1" evidence="11">
    <location>
        <begin position="17"/>
        <end position="298"/>
    </location>
</feature>
<evidence type="ECO:0000256" key="9">
    <source>
        <dbReference type="ARBA" id="ARBA00023316"/>
    </source>
</evidence>
<dbReference type="Proteomes" id="UP000031516">
    <property type="component" value="Unassembled WGS sequence"/>
</dbReference>
<protein>
    <recommendedName>
        <fullName evidence="3">Protein BIG1</fullName>
    </recommendedName>
</protein>